<comment type="catalytic activity">
    <reaction evidence="7">
        <text>guanosine(26) in tRNA + 2 S-adenosyl-L-methionine = N(2)-dimethylguanosine(26) in tRNA + 2 S-adenosyl-L-homocysteine + 2 H(+)</text>
        <dbReference type="Rhea" id="RHEA:43140"/>
        <dbReference type="Rhea" id="RHEA-COMP:10359"/>
        <dbReference type="Rhea" id="RHEA-COMP:10360"/>
        <dbReference type="ChEBI" id="CHEBI:15378"/>
        <dbReference type="ChEBI" id="CHEBI:57856"/>
        <dbReference type="ChEBI" id="CHEBI:59789"/>
        <dbReference type="ChEBI" id="CHEBI:74269"/>
        <dbReference type="ChEBI" id="CHEBI:74513"/>
        <dbReference type="EC" id="2.1.1.216"/>
    </reaction>
</comment>
<dbReference type="SUPFAM" id="SSF53335">
    <property type="entry name" value="S-adenosyl-L-methionine-dependent methyltransferases"/>
    <property type="match status" value="1"/>
</dbReference>
<dbReference type="EMBL" id="CACSHJ010000089">
    <property type="protein sequence ID" value="CAA0386760.1"/>
    <property type="molecule type" value="Genomic_DNA"/>
</dbReference>
<accession>A0A5S9XLB8</accession>
<proteinExistence type="inferred from homology"/>
<dbReference type="EMBL" id="CACRSJ010000106">
    <property type="protein sequence ID" value="VYS60575.1"/>
    <property type="molecule type" value="Genomic_DNA"/>
</dbReference>
<evidence type="ECO:0000256" key="2">
    <source>
        <dbReference type="ARBA" id="ARBA00022603"/>
    </source>
</evidence>
<reference evidence="11" key="1">
    <citation type="journal article" date="2016" name="Proc. Natl. Acad. Sci. U.S.A.">
        <title>Chromosome-level assembly of Arabidopsis thaliana Ler reveals the extent of translocation and inversion polymorphisms.</title>
        <authorList>
            <person name="Zapata L."/>
            <person name="Ding J."/>
            <person name="Willing E.M."/>
            <person name="Hartwig B."/>
            <person name="Bezdan D."/>
            <person name="Jiao W.B."/>
            <person name="Patel V."/>
            <person name="Velikkakam James G."/>
            <person name="Koornneef M."/>
            <person name="Ossowski S."/>
            <person name="Schneeberger K."/>
        </authorList>
    </citation>
    <scope>NUCLEOTIDE SEQUENCE [LARGE SCALE GENOMIC DNA]</scope>
    <source>
        <strain evidence="11">cv. Landsberg erecta</strain>
    </source>
</reference>
<keyword evidence="4 7" id="KW-0949">S-adenosyl-L-methionine</keyword>
<evidence type="ECO:0000256" key="5">
    <source>
        <dbReference type="ARBA" id="ARBA00022694"/>
    </source>
</evidence>
<name>A0A178V8D3_ARATH</name>
<dbReference type="PANTHER" id="PTHR10631">
    <property type="entry name" value="N 2 ,N 2 -DIMETHYLGUANOSINE TRNA METHYLTRANSFERASE"/>
    <property type="match status" value="1"/>
</dbReference>
<dbReference type="GO" id="GO:0000049">
    <property type="term" value="F:tRNA binding"/>
    <property type="evidence" value="ECO:0007669"/>
    <property type="project" value="UniProtKB-UniRule"/>
</dbReference>
<dbReference type="GO" id="GO:0160104">
    <property type="term" value="F:tRNA (guanine(26)-N2)-dimethyltransferase activity"/>
    <property type="evidence" value="ECO:0007669"/>
    <property type="project" value="UniProtKB-UniRule"/>
</dbReference>
<reference evidence="9" key="2">
    <citation type="submission" date="2016-03" db="EMBL/GenBank/DDBJ databases">
        <title>Full-length assembly of Arabidopsis thaliana Ler reveals the complement of translocations and inversions.</title>
        <authorList>
            <person name="Zapata L."/>
            <person name="Schneeberger K."/>
            <person name="Ossowski S."/>
        </authorList>
    </citation>
    <scope>NUCLEOTIDE SEQUENCE [LARGE SCALE GENOMIC DNA]</scope>
    <source>
        <tissue evidence="9">Leaf</tissue>
    </source>
</reference>
<dbReference type="Proteomes" id="UP000426265">
    <property type="component" value="Unassembled WGS sequence"/>
</dbReference>
<protein>
    <recommendedName>
        <fullName evidence="7">tRNA (guanine(26)-N(2))-dimethyltransferase</fullName>
        <ecNumber evidence="7">2.1.1.216</ecNumber>
    </recommendedName>
</protein>
<accession>A0A178V8D3</accession>
<dbReference type="Proteomes" id="UP000434276">
    <property type="component" value="Unassembled WGS sequence"/>
</dbReference>
<keyword evidence="1 7" id="KW-0820">tRNA-binding</keyword>
<dbReference type="EC" id="2.1.1.216" evidence="7"/>
<evidence type="ECO:0000313" key="11">
    <source>
        <dbReference type="Proteomes" id="UP000078284"/>
    </source>
</evidence>
<dbReference type="ExpressionAtlas" id="A0A178V8D3">
    <property type="expression patterns" value="baseline and differential"/>
</dbReference>
<evidence type="ECO:0000313" key="9">
    <source>
        <dbReference type="EMBL" id="OAP02550.1"/>
    </source>
</evidence>
<sequence>MLLTLSPKTLSSSSFFTVHKSQNPKCKSPDSCRFKSLKCSFDRILVKSEVQIERNLEFETGETFFRHESARGRDLGVLSATLHKRSNGSLRVLDAMCGCGIRSLRYLVEAEADFVMANDANDDNRRVITDNLSKVERGTGDERRWVVTHMLANKAMIERYMVADFFDMIDIDSFGSDSSFLRDAFNALRLGGLLYLTSTDGYSSGGHRPYNSLAAYGAFIRPMPFGNEIGLRMLIGGAVREAALLGYHVTPLFSYYSYHGPVFRVMLRVHRGKLHEDRNYGFVTHCNLCGHSHTLRFDELGLMGCPCSDTKASSSLVVSGPMWLGPLHDASYVTEMLELAKEWGWVSEGTGMDLDKLLSIMIEESDPRLPPGYTKMDEMASRAKMNSPPLKKMMSALVKEGYAASRSHIIPNALKTDCPMSHFVRIAKENLHS</sequence>
<keyword evidence="6 7" id="KW-0694">RNA-binding</keyword>
<dbReference type="Gene3D" id="3.40.50.150">
    <property type="entry name" value="Vaccinia Virus protein VP39"/>
    <property type="match status" value="1"/>
</dbReference>
<dbReference type="EMBL" id="LUHQ01000003">
    <property type="protein sequence ID" value="OAP02550.1"/>
    <property type="molecule type" value="Genomic_DNA"/>
</dbReference>
<dbReference type="AlphaFoldDB" id="A0A178V8D3"/>
<dbReference type="FunFam" id="3.40.50.150:FF:000243">
    <property type="entry name" value="tRNA (guanine(26)-N(2))-dimethyltransferase"/>
    <property type="match status" value="1"/>
</dbReference>
<evidence type="ECO:0000256" key="1">
    <source>
        <dbReference type="ARBA" id="ARBA00022555"/>
    </source>
</evidence>
<dbReference type="Proteomes" id="UP000078284">
    <property type="component" value="Chromosome 3"/>
</dbReference>
<dbReference type="Pfam" id="PF02005">
    <property type="entry name" value="TRM"/>
    <property type="match status" value="1"/>
</dbReference>
<dbReference type="InterPro" id="IPR029063">
    <property type="entry name" value="SAM-dependent_MTases_sf"/>
</dbReference>
<dbReference type="OrthoDB" id="6349953at2759"/>
<dbReference type="PANTHER" id="PTHR10631:SF9">
    <property type="entry name" value="TRNA (GUANINE(26)-N(2))-DIMETHYLTRANSFERASE"/>
    <property type="match status" value="1"/>
</dbReference>
<reference evidence="10 12" key="3">
    <citation type="submission" date="2019-11" db="EMBL/GenBank/DDBJ databases">
        <authorList>
            <person name="Jiao W.-B."/>
            <person name="Schneeberger K."/>
        </authorList>
    </citation>
    <scope>NUCLEOTIDE SEQUENCE [LARGE SCALE GENOMIC DNA]</scope>
    <source>
        <strain evidence="12">cv. An-1</strain>
        <strain evidence="13">cv. C24</strain>
    </source>
</reference>
<organism evidence="9 11">
    <name type="scientific">Arabidopsis thaliana</name>
    <name type="common">Mouse-ear cress</name>
    <dbReference type="NCBI Taxonomy" id="3702"/>
    <lineage>
        <taxon>Eukaryota</taxon>
        <taxon>Viridiplantae</taxon>
        <taxon>Streptophyta</taxon>
        <taxon>Embryophyta</taxon>
        <taxon>Tracheophyta</taxon>
        <taxon>Spermatophyta</taxon>
        <taxon>Magnoliopsida</taxon>
        <taxon>eudicotyledons</taxon>
        <taxon>Gunneridae</taxon>
        <taxon>Pentapetalae</taxon>
        <taxon>rosids</taxon>
        <taxon>malvids</taxon>
        <taxon>Brassicales</taxon>
        <taxon>Brassicaceae</taxon>
        <taxon>Camelineae</taxon>
        <taxon>Arabidopsis</taxon>
    </lineage>
</organism>
<keyword evidence="2 7" id="KW-0489">Methyltransferase</keyword>
<evidence type="ECO:0000256" key="7">
    <source>
        <dbReference type="PROSITE-ProRule" id="PRU00958"/>
    </source>
</evidence>
<evidence type="ECO:0000313" key="8">
    <source>
        <dbReference type="EMBL" id="CAA0386760.1"/>
    </source>
</evidence>
<evidence type="ECO:0000313" key="10">
    <source>
        <dbReference type="EMBL" id="VYS60575.1"/>
    </source>
</evidence>
<evidence type="ECO:0000256" key="6">
    <source>
        <dbReference type="ARBA" id="ARBA00022884"/>
    </source>
</evidence>
<dbReference type="InterPro" id="IPR042296">
    <property type="entry name" value="tRNA_met_Trm1_C"/>
</dbReference>
<evidence type="ECO:0000313" key="12">
    <source>
        <dbReference type="Proteomes" id="UP000426265"/>
    </source>
</evidence>
<dbReference type="Gene3D" id="3.30.56.70">
    <property type="entry name" value="N2,N2-dimethylguanosine tRNA methyltransferase, C-terminal domain"/>
    <property type="match status" value="1"/>
</dbReference>
<dbReference type="PROSITE" id="PS51626">
    <property type="entry name" value="SAM_MT_TRM1"/>
    <property type="match status" value="1"/>
</dbReference>
<evidence type="ECO:0000256" key="3">
    <source>
        <dbReference type="ARBA" id="ARBA00022679"/>
    </source>
</evidence>
<dbReference type="GO" id="GO:0008033">
    <property type="term" value="P:tRNA processing"/>
    <property type="evidence" value="ECO:0007669"/>
    <property type="project" value="UniProtKB-UniRule"/>
</dbReference>
<evidence type="ECO:0000313" key="13">
    <source>
        <dbReference type="Proteomes" id="UP000434276"/>
    </source>
</evidence>
<dbReference type="FunFam" id="3.30.56.70:FF:000001">
    <property type="entry name" value="tRNA (guanine(26)-N(2))-dimethyltransferase"/>
    <property type="match status" value="1"/>
</dbReference>
<evidence type="ECO:0000256" key="4">
    <source>
        <dbReference type="ARBA" id="ARBA00022691"/>
    </source>
</evidence>
<dbReference type="GO" id="GO:0032259">
    <property type="term" value="P:methylation"/>
    <property type="evidence" value="ECO:0007669"/>
    <property type="project" value="UniProtKB-UniRule"/>
</dbReference>
<comment type="similarity">
    <text evidence="7">Belongs to the class I-like SAM-binding methyltransferase superfamily. Trm1 family.</text>
</comment>
<keyword evidence="5 7" id="KW-0819">tRNA processing</keyword>
<keyword evidence="3 7" id="KW-0808">Transferase</keyword>
<dbReference type="InterPro" id="IPR002905">
    <property type="entry name" value="Trm1"/>
</dbReference>
<gene>
    <name evidence="9" type="ordered locus">AXX17_At3g50960</name>
    <name evidence="10" type="ORF">AN1_LOCUS16011</name>
    <name evidence="8" type="ORF">C24_LOCUS15892</name>
</gene>